<keyword evidence="1" id="KW-0472">Membrane</keyword>
<organism evidence="3 4">
    <name type="scientific">Phaeospirillum tilakii</name>
    <dbReference type="NCBI Taxonomy" id="741673"/>
    <lineage>
        <taxon>Bacteria</taxon>
        <taxon>Pseudomonadati</taxon>
        <taxon>Pseudomonadota</taxon>
        <taxon>Alphaproteobacteria</taxon>
        <taxon>Rhodospirillales</taxon>
        <taxon>Rhodospirillaceae</taxon>
        <taxon>Phaeospirillum</taxon>
    </lineage>
</organism>
<dbReference type="PANTHER" id="PTHR35793">
    <property type="entry name" value="INNER MEMBRANE PROTEIN YJIG"/>
    <property type="match status" value="1"/>
</dbReference>
<sequence length="399" mass="40090">MNRVFVALVAVSFLFAAAGGEAAMQKLSTGLVEGAAAAVPLAFGLIGIMALFLGVMKVAEAAGLLDALARLLRPVLTRLFPELPADHPAFGAMALNLAANLLGLGNAATPFGLRAMQQLERANPHPGTASNAQVLFLALNTAGITLLPAKVIALRASAGAADPAAVVGPTLAASLTALVVAVIAAKLLQRLVPPPIALPAPPPSDAPLAPLLLTLAGLAGLAAALLAWGSTVGPWLLPSLVAGILLYGAARRVPVYESFVAGARGGFAVAIRILPYLVAILAAIAMLRASGALEALLTPLGHLTAPLGLPAEALMMAVLRTLSGSGSYGLLADAMKTPGIGPDSPLGLLLGTLYGSTETTFYVLAVYFGAVGLKRIRHALAVGLIADTAALVAAVLACR</sequence>
<dbReference type="RefSeq" id="WP_377314548.1">
    <property type="nucleotide sequence ID" value="NZ_JBHUIY010000004.1"/>
</dbReference>
<reference evidence="4" key="1">
    <citation type="journal article" date="2019" name="Int. J. Syst. Evol. Microbiol.">
        <title>The Global Catalogue of Microorganisms (GCM) 10K type strain sequencing project: providing services to taxonomists for standard genome sequencing and annotation.</title>
        <authorList>
            <consortium name="The Broad Institute Genomics Platform"/>
            <consortium name="The Broad Institute Genome Sequencing Center for Infectious Disease"/>
            <person name="Wu L."/>
            <person name="Ma J."/>
        </authorList>
    </citation>
    <scope>NUCLEOTIDE SEQUENCE [LARGE SCALE GENOMIC DNA]</scope>
    <source>
        <strain evidence="4">KCTC 15012</strain>
    </source>
</reference>
<evidence type="ECO:0000313" key="3">
    <source>
        <dbReference type="EMBL" id="MFD2232863.1"/>
    </source>
</evidence>
<evidence type="ECO:0000313" key="4">
    <source>
        <dbReference type="Proteomes" id="UP001597296"/>
    </source>
</evidence>
<evidence type="ECO:0000256" key="1">
    <source>
        <dbReference type="SAM" id="Phobius"/>
    </source>
</evidence>
<feature type="transmembrane region" description="Helical" evidence="1">
    <location>
        <begin position="92"/>
        <end position="113"/>
    </location>
</feature>
<dbReference type="EMBL" id="JBHUIY010000004">
    <property type="protein sequence ID" value="MFD2232863.1"/>
    <property type="molecule type" value="Genomic_DNA"/>
</dbReference>
<keyword evidence="4" id="KW-1185">Reference proteome</keyword>
<accession>A0ABW5C7M6</accession>
<feature type="transmembrane region" description="Helical" evidence="1">
    <location>
        <begin position="35"/>
        <end position="55"/>
    </location>
</feature>
<dbReference type="Proteomes" id="UP001597296">
    <property type="component" value="Unassembled WGS sequence"/>
</dbReference>
<feature type="domain" description="Nucleoside transporter/FeoB GTPase Gate" evidence="2">
    <location>
        <begin position="270"/>
        <end position="373"/>
    </location>
</feature>
<feature type="transmembrane region" description="Helical" evidence="1">
    <location>
        <begin position="273"/>
        <end position="293"/>
    </location>
</feature>
<protein>
    <submittedName>
        <fullName evidence="3">Nucleoside recognition domain-containing protein</fullName>
    </submittedName>
</protein>
<feature type="transmembrane region" description="Helical" evidence="1">
    <location>
        <begin position="376"/>
        <end position="398"/>
    </location>
</feature>
<dbReference type="Pfam" id="PF07670">
    <property type="entry name" value="Gate"/>
    <property type="match status" value="2"/>
</dbReference>
<dbReference type="PANTHER" id="PTHR35793:SF2">
    <property type="entry name" value="INNER MEMBRANE PROTEIN YJIG"/>
    <property type="match status" value="1"/>
</dbReference>
<gene>
    <name evidence="3" type="ORF">ACFSNB_03500</name>
</gene>
<dbReference type="InterPro" id="IPR011642">
    <property type="entry name" value="Gate_dom"/>
</dbReference>
<dbReference type="InterPro" id="IPR052549">
    <property type="entry name" value="SpmB"/>
</dbReference>
<feature type="transmembrane region" description="Helical" evidence="1">
    <location>
        <begin position="346"/>
        <end position="370"/>
    </location>
</feature>
<comment type="caution">
    <text evidence="3">The sequence shown here is derived from an EMBL/GenBank/DDBJ whole genome shotgun (WGS) entry which is preliminary data.</text>
</comment>
<proteinExistence type="predicted"/>
<feature type="transmembrane region" description="Helical" evidence="1">
    <location>
        <begin position="208"/>
        <end position="229"/>
    </location>
</feature>
<evidence type="ECO:0000259" key="2">
    <source>
        <dbReference type="Pfam" id="PF07670"/>
    </source>
</evidence>
<feature type="transmembrane region" description="Helical" evidence="1">
    <location>
        <begin position="166"/>
        <end position="188"/>
    </location>
</feature>
<keyword evidence="1" id="KW-1133">Transmembrane helix</keyword>
<feature type="transmembrane region" description="Helical" evidence="1">
    <location>
        <begin position="235"/>
        <end position="253"/>
    </location>
</feature>
<keyword evidence="1" id="KW-0812">Transmembrane</keyword>
<feature type="domain" description="Nucleoside transporter/FeoB GTPase Gate" evidence="2">
    <location>
        <begin position="43"/>
        <end position="154"/>
    </location>
</feature>
<feature type="transmembrane region" description="Helical" evidence="1">
    <location>
        <begin position="134"/>
        <end position="154"/>
    </location>
</feature>
<dbReference type="InterPro" id="IPR011415">
    <property type="entry name" value="SpmA_SpmB"/>
</dbReference>
<dbReference type="PIRSF" id="PIRSF036542">
    <property type="entry name" value="SpmA_SpmB"/>
    <property type="match status" value="1"/>
</dbReference>
<name>A0ABW5C7M6_9PROT</name>